<protein>
    <recommendedName>
        <fullName evidence="2">HTH cro/C1-type domain-containing protein</fullName>
    </recommendedName>
</protein>
<dbReference type="CDD" id="cd00093">
    <property type="entry name" value="HTH_XRE"/>
    <property type="match status" value="1"/>
</dbReference>
<evidence type="ECO:0000313" key="4">
    <source>
        <dbReference type="Proteomes" id="UP000016860"/>
    </source>
</evidence>
<dbReference type="InterPro" id="IPR001387">
    <property type="entry name" value="Cro/C1-type_HTH"/>
</dbReference>
<dbReference type="GO" id="GO:0003677">
    <property type="term" value="F:DNA binding"/>
    <property type="evidence" value="ECO:0007669"/>
    <property type="project" value="UniProtKB-KW"/>
</dbReference>
<evidence type="ECO:0000259" key="2">
    <source>
        <dbReference type="PROSITE" id="PS50943"/>
    </source>
</evidence>
<gene>
    <name evidence="3" type="ORF">L323_14880</name>
</gene>
<dbReference type="STRING" id="1330534.L323_14880"/>
<keyword evidence="1" id="KW-0238">DNA-binding</keyword>
<dbReference type="InterPro" id="IPR010982">
    <property type="entry name" value="Lambda_DNA-bd_dom_sf"/>
</dbReference>
<dbReference type="Proteomes" id="UP000016860">
    <property type="component" value="Unassembled WGS sequence"/>
</dbReference>
<dbReference type="SMART" id="SM00530">
    <property type="entry name" value="HTH_XRE"/>
    <property type="match status" value="1"/>
</dbReference>
<dbReference type="Gene3D" id="1.10.260.40">
    <property type="entry name" value="lambda repressor-like DNA-binding domains"/>
    <property type="match status" value="1"/>
</dbReference>
<sequence>MNTFATRLRNARLEKGFSMEELGNMVGLRKTTIWNYEHSERQPKISVAIELAKALGVDWEYLAGMDVTDKEIQLKSLIESLKPEQYDDAIKYLKFLVMEGDYETKESKTEKK</sequence>
<dbReference type="EMBL" id="ATAY01000072">
    <property type="protein sequence ID" value="EPR10122.1"/>
    <property type="molecule type" value="Genomic_DNA"/>
</dbReference>
<reference evidence="3 4" key="1">
    <citation type="journal article" date="2013" name="Genome Announc.">
        <title>Draft Genome Sequence of the Cellulolytic Bacterium Clostridium papyrosolvens C7 (ATCC 700395).</title>
        <authorList>
            <person name="Zepeda V."/>
            <person name="Dassa B."/>
            <person name="Borovok I."/>
            <person name="Lamed R."/>
            <person name="Bayer E.A."/>
            <person name="Cate J.H."/>
        </authorList>
    </citation>
    <scope>NUCLEOTIDE SEQUENCE [LARGE SCALE GENOMIC DNA]</scope>
    <source>
        <strain evidence="3 4">C7</strain>
    </source>
</reference>
<name>U4QZ24_9FIRM</name>
<dbReference type="GO" id="GO:0003700">
    <property type="term" value="F:DNA-binding transcription factor activity"/>
    <property type="evidence" value="ECO:0007669"/>
    <property type="project" value="TreeGrafter"/>
</dbReference>
<dbReference type="InterPro" id="IPR050807">
    <property type="entry name" value="TransReg_Diox_bact_type"/>
</dbReference>
<dbReference type="PROSITE" id="PS50943">
    <property type="entry name" value="HTH_CROC1"/>
    <property type="match status" value="1"/>
</dbReference>
<dbReference type="AlphaFoldDB" id="U4QZ24"/>
<dbReference type="PANTHER" id="PTHR46797:SF1">
    <property type="entry name" value="METHYLPHOSPHONATE SYNTHASE"/>
    <property type="match status" value="1"/>
</dbReference>
<organism evidence="3 4">
    <name type="scientific">Ruminiclostridium papyrosolvens C7</name>
    <dbReference type="NCBI Taxonomy" id="1330534"/>
    <lineage>
        <taxon>Bacteria</taxon>
        <taxon>Bacillati</taxon>
        <taxon>Bacillota</taxon>
        <taxon>Clostridia</taxon>
        <taxon>Eubacteriales</taxon>
        <taxon>Oscillospiraceae</taxon>
        <taxon>Ruminiclostridium</taxon>
    </lineage>
</organism>
<evidence type="ECO:0000313" key="3">
    <source>
        <dbReference type="EMBL" id="EPR10122.1"/>
    </source>
</evidence>
<feature type="domain" description="HTH cro/C1-type" evidence="2">
    <location>
        <begin position="8"/>
        <end position="62"/>
    </location>
</feature>
<comment type="caution">
    <text evidence="3">The sequence shown here is derived from an EMBL/GenBank/DDBJ whole genome shotgun (WGS) entry which is preliminary data.</text>
</comment>
<accession>U4QZ24</accession>
<dbReference type="GO" id="GO:0005829">
    <property type="term" value="C:cytosol"/>
    <property type="evidence" value="ECO:0007669"/>
    <property type="project" value="TreeGrafter"/>
</dbReference>
<dbReference type="SUPFAM" id="SSF47413">
    <property type="entry name" value="lambda repressor-like DNA-binding domains"/>
    <property type="match status" value="1"/>
</dbReference>
<dbReference type="PANTHER" id="PTHR46797">
    <property type="entry name" value="HTH-TYPE TRANSCRIPTIONAL REGULATOR"/>
    <property type="match status" value="1"/>
</dbReference>
<dbReference type="RefSeq" id="WP_020816416.1">
    <property type="nucleotide sequence ID" value="NZ_ATAY01000072.1"/>
</dbReference>
<dbReference type="PATRIC" id="fig|1330534.3.peg.2949"/>
<dbReference type="Pfam" id="PF01381">
    <property type="entry name" value="HTH_3"/>
    <property type="match status" value="1"/>
</dbReference>
<proteinExistence type="predicted"/>
<dbReference type="OrthoDB" id="1856733at2"/>
<evidence type="ECO:0000256" key="1">
    <source>
        <dbReference type="ARBA" id="ARBA00023125"/>
    </source>
</evidence>